<feature type="compositionally biased region" description="Basic and acidic residues" evidence="1">
    <location>
        <begin position="202"/>
        <end position="225"/>
    </location>
</feature>
<reference evidence="2 3" key="1">
    <citation type="journal article" date="2018" name="Mol. Biol. Evol.">
        <title>Broad Genomic Sampling Reveals a Smut Pathogenic Ancestry of the Fungal Clade Ustilaginomycotina.</title>
        <authorList>
            <person name="Kijpornyongpan T."/>
            <person name="Mondo S.J."/>
            <person name="Barry K."/>
            <person name="Sandor L."/>
            <person name="Lee J."/>
            <person name="Lipzen A."/>
            <person name="Pangilinan J."/>
            <person name="LaButti K."/>
            <person name="Hainaut M."/>
            <person name="Henrissat B."/>
            <person name="Grigoriev I.V."/>
            <person name="Spatafora J.W."/>
            <person name="Aime M.C."/>
        </authorList>
    </citation>
    <scope>NUCLEOTIDE SEQUENCE [LARGE SCALE GENOMIC DNA]</scope>
    <source>
        <strain evidence="2 3">MCA 4198</strain>
    </source>
</reference>
<dbReference type="GeneID" id="37044798"/>
<feature type="region of interest" description="Disordered" evidence="1">
    <location>
        <begin position="1"/>
        <end position="26"/>
    </location>
</feature>
<sequence>MASRFAALGRTAARATAPRPPRMAAPRLALGPVSARGYASATEAATQQAKSDAPWAITSLLVFGGMFIYLTAPPKGGKKHGHGHDSHDSHGKAGEDAEEGEGGDGDEEEGKSGAMSDEDYELVDKVEGKPADDAPAGNQHLASQSMSAEEGAHLQKKTKDAPSGSRDNITFQKGVASAKSGHQAGGTDEEKRERMQSNPKKVVAEAHTERENQRAGKEEAAADDE</sequence>
<gene>
    <name evidence="2" type="ORF">FA10DRAFT_269803</name>
</gene>
<feature type="compositionally biased region" description="Low complexity" evidence="1">
    <location>
        <begin position="1"/>
        <end position="17"/>
    </location>
</feature>
<feature type="compositionally biased region" description="Acidic residues" evidence="1">
    <location>
        <begin position="96"/>
        <end position="109"/>
    </location>
</feature>
<protein>
    <submittedName>
        <fullName evidence="2">Uncharacterized protein</fullName>
    </submittedName>
</protein>
<proteinExistence type="predicted"/>
<dbReference type="EMBL" id="KZ819641">
    <property type="protein sequence ID" value="PWN87215.1"/>
    <property type="molecule type" value="Genomic_DNA"/>
</dbReference>
<feature type="compositionally biased region" description="Basic and acidic residues" evidence="1">
    <location>
        <begin position="150"/>
        <end position="160"/>
    </location>
</feature>
<feature type="compositionally biased region" description="Basic and acidic residues" evidence="1">
    <location>
        <begin position="83"/>
        <end position="95"/>
    </location>
</feature>
<evidence type="ECO:0000313" key="3">
    <source>
        <dbReference type="Proteomes" id="UP000245768"/>
    </source>
</evidence>
<evidence type="ECO:0000256" key="1">
    <source>
        <dbReference type="SAM" id="MobiDB-lite"/>
    </source>
</evidence>
<feature type="compositionally biased region" description="Basic and acidic residues" evidence="1">
    <location>
        <begin position="122"/>
        <end position="132"/>
    </location>
</feature>
<feature type="region of interest" description="Disordered" evidence="1">
    <location>
        <begin position="75"/>
        <end position="225"/>
    </location>
</feature>
<accession>A0A316YHM5</accession>
<evidence type="ECO:0000313" key="2">
    <source>
        <dbReference type="EMBL" id="PWN87215.1"/>
    </source>
</evidence>
<dbReference type="InParanoid" id="A0A316YHM5"/>
<keyword evidence="3" id="KW-1185">Reference proteome</keyword>
<dbReference type="Proteomes" id="UP000245768">
    <property type="component" value="Unassembled WGS sequence"/>
</dbReference>
<name>A0A316YHM5_9BASI</name>
<dbReference type="OrthoDB" id="3362281at2759"/>
<organism evidence="2 3">
    <name type="scientific">Acaromyces ingoldii</name>
    <dbReference type="NCBI Taxonomy" id="215250"/>
    <lineage>
        <taxon>Eukaryota</taxon>
        <taxon>Fungi</taxon>
        <taxon>Dikarya</taxon>
        <taxon>Basidiomycota</taxon>
        <taxon>Ustilaginomycotina</taxon>
        <taxon>Exobasidiomycetes</taxon>
        <taxon>Exobasidiales</taxon>
        <taxon>Cryptobasidiaceae</taxon>
        <taxon>Acaromyces</taxon>
    </lineage>
</organism>
<dbReference type="AlphaFoldDB" id="A0A316YHM5"/>
<dbReference type="RefSeq" id="XP_025374413.1">
    <property type="nucleotide sequence ID" value="XM_025522882.1"/>
</dbReference>